<name>A0A834IAU6_RHYFE</name>
<evidence type="ECO:0000313" key="2">
    <source>
        <dbReference type="Proteomes" id="UP000625711"/>
    </source>
</evidence>
<dbReference type="Proteomes" id="UP000625711">
    <property type="component" value="Unassembled WGS sequence"/>
</dbReference>
<accession>A0A834IAU6</accession>
<evidence type="ECO:0000313" key="1">
    <source>
        <dbReference type="EMBL" id="KAF7274583.1"/>
    </source>
</evidence>
<reference evidence="1" key="1">
    <citation type="submission" date="2020-08" db="EMBL/GenBank/DDBJ databases">
        <title>Genome sequencing and assembly of the red palm weevil Rhynchophorus ferrugineus.</title>
        <authorList>
            <person name="Dias G.B."/>
            <person name="Bergman C.M."/>
            <person name="Manee M."/>
        </authorList>
    </citation>
    <scope>NUCLEOTIDE SEQUENCE</scope>
    <source>
        <strain evidence="1">AA-2017</strain>
        <tissue evidence="1">Whole larva</tissue>
    </source>
</reference>
<sequence length="154" mass="17914">MSVRTTVSGRTELIRLIYGRYENVQAGIREKVRSASATRNGTDEENHDKQPVIIIVKLRHSFVDFSVKREQVTTKECCSFTPLDRFVLNPNDLVRMIGRIGRIPQKNQQNDERERVRSPKTVKIAATTAYIGARRLGMRSFQQYRHFRSLERGY</sequence>
<dbReference type="EMBL" id="JAACXV010012511">
    <property type="protein sequence ID" value="KAF7274583.1"/>
    <property type="molecule type" value="Genomic_DNA"/>
</dbReference>
<dbReference type="AlphaFoldDB" id="A0A834IAU6"/>
<protein>
    <submittedName>
        <fullName evidence="1">Uncharacterized protein</fullName>
    </submittedName>
</protein>
<gene>
    <name evidence="1" type="ORF">GWI33_012769</name>
</gene>
<keyword evidence="2" id="KW-1185">Reference proteome</keyword>
<comment type="caution">
    <text evidence="1">The sequence shown here is derived from an EMBL/GenBank/DDBJ whole genome shotgun (WGS) entry which is preliminary data.</text>
</comment>
<proteinExistence type="predicted"/>
<organism evidence="1 2">
    <name type="scientific">Rhynchophorus ferrugineus</name>
    <name type="common">Red palm weevil</name>
    <name type="synonym">Curculio ferrugineus</name>
    <dbReference type="NCBI Taxonomy" id="354439"/>
    <lineage>
        <taxon>Eukaryota</taxon>
        <taxon>Metazoa</taxon>
        <taxon>Ecdysozoa</taxon>
        <taxon>Arthropoda</taxon>
        <taxon>Hexapoda</taxon>
        <taxon>Insecta</taxon>
        <taxon>Pterygota</taxon>
        <taxon>Neoptera</taxon>
        <taxon>Endopterygota</taxon>
        <taxon>Coleoptera</taxon>
        <taxon>Polyphaga</taxon>
        <taxon>Cucujiformia</taxon>
        <taxon>Curculionidae</taxon>
        <taxon>Dryophthorinae</taxon>
        <taxon>Rhynchophorus</taxon>
    </lineage>
</organism>